<reference evidence="1 3" key="2">
    <citation type="journal article" date="2014" name="BMC Genomics">
        <title>An improved genome release (version Mt4.0) for the model legume Medicago truncatula.</title>
        <authorList>
            <person name="Tang H."/>
            <person name="Krishnakumar V."/>
            <person name="Bidwell S."/>
            <person name="Rosen B."/>
            <person name="Chan A."/>
            <person name="Zhou S."/>
            <person name="Gentzbittel L."/>
            <person name="Childs K.L."/>
            <person name="Yandell M."/>
            <person name="Gundlach H."/>
            <person name="Mayer K.F."/>
            <person name="Schwartz D.C."/>
            <person name="Town C.D."/>
        </authorList>
    </citation>
    <scope>GENOME REANNOTATION</scope>
    <source>
        <strain evidence="2 3">cv. Jemalong A17</strain>
    </source>
</reference>
<sequence length="116" mass="13500">MDSCKTGYVPLQKRNQSFALNPSMEVEHAKIWNSHVLIPFSISNNMHVFLVPFPDSSINTKKVNALFPGYPNCKPRLVLEGPYEMGLKSAPRRFFRSASYIRKDNYHNWIKKVERK</sequence>
<name>G7K1M9_MEDTR</name>
<evidence type="ECO:0000313" key="2">
    <source>
        <dbReference type="EnsemblPlants" id="AES97623"/>
    </source>
</evidence>
<dbReference type="EnsemblPlants" id="AES97623">
    <property type="protein sequence ID" value="AES97623"/>
    <property type="gene ID" value="MTR_5g057070"/>
</dbReference>
<gene>
    <name evidence="1" type="ordered locus">MTR_5g057070</name>
</gene>
<proteinExistence type="predicted"/>
<organism evidence="1 3">
    <name type="scientific">Medicago truncatula</name>
    <name type="common">Barrel medic</name>
    <name type="synonym">Medicago tribuloides</name>
    <dbReference type="NCBI Taxonomy" id="3880"/>
    <lineage>
        <taxon>Eukaryota</taxon>
        <taxon>Viridiplantae</taxon>
        <taxon>Streptophyta</taxon>
        <taxon>Embryophyta</taxon>
        <taxon>Tracheophyta</taxon>
        <taxon>Spermatophyta</taxon>
        <taxon>Magnoliopsida</taxon>
        <taxon>eudicotyledons</taxon>
        <taxon>Gunneridae</taxon>
        <taxon>Pentapetalae</taxon>
        <taxon>rosids</taxon>
        <taxon>fabids</taxon>
        <taxon>Fabales</taxon>
        <taxon>Fabaceae</taxon>
        <taxon>Papilionoideae</taxon>
        <taxon>50 kb inversion clade</taxon>
        <taxon>NPAAA clade</taxon>
        <taxon>Hologalegina</taxon>
        <taxon>IRL clade</taxon>
        <taxon>Trifolieae</taxon>
        <taxon>Medicago</taxon>
    </lineage>
</organism>
<reference evidence="2" key="3">
    <citation type="submission" date="2015-04" db="UniProtKB">
        <authorList>
            <consortium name="EnsemblPlants"/>
        </authorList>
    </citation>
    <scope>IDENTIFICATION</scope>
    <source>
        <strain evidence="2">cv. Jemalong A17</strain>
    </source>
</reference>
<protein>
    <submittedName>
        <fullName evidence="1 2">Uncharacterized protein</fullName>
    </submittedName>
</protein>
<accession>G7K1M9</accession>
<evidence type="ECO:0000313" key="1">
    <source>
        <dbReference type="EMBL" id="AES97623.1"/>
    </source>
</evidence>
<dbReference type="EMBL" id="CM001221">
    <property type="protein sequence ID" value="AES97623.1"/>
    <property type="molecule type" value="Genomic_DNA"/>
</dbReference>
<keyword evidence="3" id="KW-1185">Reference proteome</keyword>
<reference evidence="1 3" key="1">
    <citation type="journal article" date="2011" name="Nature">
        <title>The Medicago genome provides insight into the evolution of rhizobial symbioses.</title>
        <authorList>
            <person name="Young N.D."/>
            <person name="Debelle F."/>
            <person name="Oldroyd G.E."/>
            <person name="Geurts R."/>
            <person name="Cannon S.B."/>
            <person name="Udvardi M.K."/>
            <person name="Benedito V.A."/>
            <person name="Mayer K.F."/>
            <person name="Gouzy J."/>
            <person name="Schoof H."/>
            <person name="Van de Peer Y."/>
            <person name="Proost S."/>
            <person name="Cook D.R."/>
            <person name="Meyers B.C."/>
            <person name="Spannagl M."/>
            <person name="Cheung F."/>
            <person name="De Mita S."/>
            <person name="Krishnakumar V."/>
            <person name="Gundlach H."/>
            <person name="Zhou S."/>
            <person name="Mudge J."/>
            <person name="Bharti A.K."/>
            <person name="Murray J.D."/>
            <person name="Naoumkina M.A."/>
            <person name="Rosen B."/>
            <person name="Silverstein K.A."/>
            <person name="Tang H."/>
            <person name="Rombauts S."/>
            <person name="Zhao P.X."/>
            <person name="Zhou P."/>
            <person name="Barbe V."/>
            <person name="Bardou P."/>
            <person name="Bechner M."/>
            <person name="Bellec A."/>
            <person name="Berger A."/>
            <person name="Berges H."/>
            <person name="Bidwell S."/>
            <person name="Bisseling T."/>
            <person name="Choisne N."/>
            <person name="Couloux A."/>
            <person name="Denny R."/>
            <person name="Deshpande S."/>
            <person name="Dai X."/>
            <person name="Doyle J.J."/>
            <person name="Dudez A.M."/>
            <person name="Farmer A.D."/>
            <person name="Fouteau S."/>
            <person name="Franken C."/>
            <person name="Gibelin C."/>
            <person name="Gish J."/>
            <person name="Goldstein S."/>
            <person name="Gonzalez A.J."/>
            <person name="Green P.J."/>
            <person name="Hallab A."/>
            <person name="Hartog M."/>
            <person name="Hua A."/>
            <person name="Humphray S.J."/>
            <person name="Jeong D.H."/>
            <person name="Jing Y."/>
            <person name="Jocker A."/>
            <person name="Kenton S.M."/>
            <person name="Kim D.J."/>
            <person name="Klee K."/>
            <person name="Lai H."/>
            <person name="Lang C."/>
            <person name="Lin S."/>
            <person name="Macmil S.L."/>
            <person name="Magdelenat G."/>
            <person name="Matthews L."/>
            <person name="McCorrison J."/>
            <person name="Monaghan E.L."/>
            <person name="Mun J.H."/>
            <person name="Najar F.Z."/>
            <person name="Nicholson C."/>
            <person name="Noirot C."/>
            <person name="O'Bleness M."/>
            <person name="Paule C.R."/>
            <person name="Poulain J."/>
            <person name="Prion F."/>
            <person name="Qin B."/>
            <person name="Qu C."/>
            <person name="Retzel E.F."/>
            <person name="Riddle C."/>
            <person name="Sallet E."/>
            <person name="Samain S."/>
            <person name="Samson N."/>
            <person name="Sanders I."/>
            <person name="Saurat O."/>
            <person name="Scarpelli C."/>
            <person name="Schiex T."/>
            <person name="Segurens B."/>
            <person name="Severin A.J."/>
            <person name="Sherrier D.J."/>
            <person name="Shi R."/>
            <person name="Sims S."/>
            <person name="Singer S.R."/>
            <person name="Sinharoy S."/>
            <person name="Sterck L."/>
            <person name="Viollet A."/>
            <person name="Wang B.B."/>
            <person name="Wang K."/>
            <person name="Wang M."/>
            <person name="Wang X."/>
            <person name="Warfsmann J."/>
            <person name="Weissenbach J."/>
            <person name="White D.D."/>
            <person name="White J.D."/>
            <person name="Wiley G.B."/>
            <person name="Wincker P."/>
            <person name="Xing Y."/>
            <person name="Yang L."/>
            <person name="Yao Z."/>
            <person name="Ying F."/>
            <person name="Zhai J."/>
            <person name="Zhou L."/>
            <person name="Zuber A."/>
            <person name="Denarie J."/>
            <person name="Dixon R.A."/>
            <person name="May G.D."/>
            <person name="Schwartz D.C."/>
            <person name="Rogers J."/>
            <person name="Quetier F."/>
            <person name="Town C.D."/>
            <person name="Roe B.A."/>
        </authorList>
    </citation>
    <scope>NUCLEOTIDE SEQUENCE [LARGE SCALE GENOMIC DNA]</scope>
    <source>
        <strain evidence="1">A17</strain>
        <strain evidence="2 3">cv. Jemalong A17</strain>
    </source>
</reference>
<dbReference type="Proteomes" id="UP000002051">
    <property type="component" value="Chromosome 5"/>
</dbReference>
<dbReference type="HOGENOM" id="CLU_2100514_0_0_1"/>
<dbReference type="AlphaFoldDB" id="G7K1M9"/>
<dbReference type="PaxDb" id="3880-AES97623"/>
<evidence type="ECO:0000313" key="3">
    <source>
        <dbReference type="Proteomes" id="UP000002051"/>
    </source>
</evidence>